<gene>
    <name evidence="1" type="ORF">RFULGI_LOCUS4187</name>
</gene>
<proteinExistence type="predicted"/>
<sequence>MEHIEQKNVTDLDDSNFRLGKYSSSDDLFVKQMKKCASTSKDTIKKKRKTSESTTNTLAETISNENIFEDDNSQILYRTEEEENNLQTNLNTLLASIFQNRILQLEVSDYLGIQELS</sequence>
<keyword evidence="2" id="KW-1185">Reference proteome</keyword>
<dbReference type="Proteomes" id="UP000789396">
    <property type="component" value="Unassembled WGS sequence"/>
</dbReference>
<reference evidence="1" key="1">
    <citation type="submission" date="2021-06" db="EMBL/GenBank/DDBJ databases">
        <authorList>
            <person name="Kallberg Y."/>
            <person name="Tangrot J."/>
            <person name="Rosling A."/>
        </authorList>
    </citation>
    <scope>NUCLEOTIDE SEQUENCE</scope>
    <source>
        <strain evidence="1">IN212</strain>
    </source>
</reference>
<dbReference type="AlphaFoldDB" id="A0A9N9APF3"/>
<comment type="caution">
    <text evidence="1">The sequence shown here is derived from an EMBL/GenBank/DDBJ whole genome shotgun (WGS) entry which is preliminary data.</text>
</comment>
<name>A0A9N9APF3_9GLOM</name>
<evidence type="ECO:0000313" key="1">
    <source>
        <dbReference type="EMBL" id="CAG8540181.1"/>
    </source>
</evidence>
<dbReference type="EMBL" id="CAJVPZ010004046">
    <property type="protein sequence ID" value="CAG8540181.1"/>
    <property type="molecule type" value="Genomic_DNA"/>
</dbReference>
<organism evidence="1 2">
    <name type="scientific">Racocetra fulgida</name>
    <dbReference type="NCBI Taxonomy" id="60492"/>
    <lineage>
        <taxon>Eukaryota</taxon>
        <taxon>Fungi</taxon>
        <taxon>Fungi incertae sedis</taxon>
        <taxon>Mucoromycota</taxon>
        <taxon>Glomeromycotina</taxon>
        <taxon>Glomeromycetes</taxon>
        <taxon>Diversisporales</taxon>
        <taxon>Gigasporaceae</taxon>
        <taxon>Racocetra</taxon>
    </lineage>
</organism>
<protein>
    <submittedName>
        <fullName evidence="1">10111_t:CDS:1</fullName>
    </submittedName>
</protein>
<evidence type="ECO:0000313" key="2">
    <source>
        <dbReference type="Proteomes" id="UP000789396"/>
    </source>
</evidence>
<accession>A0A9N9APF3</accession>